<reference evidence="1" key="2">
    <citation type="submission" date="2021-01" db="EMBL/GenBank/DDBJ databases">
        <authorList>
            <person name="Schikora-Tamarit M.A."/>
        </authorList>
    </citation>
    <scope>NUCLEOTIDE SEQUENCE</scope>
    <source>
        <strain evidence="1">CBS2887</strain>
    </source>
</reference>
<dbReference type="Proteomes" id="UP000774326">
    <property type="component" value="Unassembled WGS sequence"/>
</dbReference>
<keyword evidence="2" id="KW-1185">Reference proteome</keyword>
<accession>A0A9P8Q3D4</accession>
<gene>
    <name evidence="1" type="ORF">WICPIJ_005742</name>
</gene>
<reference evidence="1" key="1">
    <citation type="journal article" date="2021" name="Open Biol.">
        <title>Shared evolutionary footprints suggest mitochondrial oxidative damage underlies multiple complex I losses in fungi.</title>
        <authorList>
            <person name="Schikora-Tamarit M.A."/>
            <person name="Marcet-Houben M."/>
            <person name="Nosek J."/>
            <person name="Gabaldon T."/>
        </authorList>
    </citation>
    <scope>NUCLEOTIDE SEQUENCE</scope>
    <source>
        <strain evidence="1">CBS2887</strain>
    </source>
</reference>
<evidence type="ECO:0000313" key="2">
    <source>
        <dbReference type="Proteomes" id="UP000774326"/>
    </source>
</evidence>
<sequence length="327" mass="37243">MPKRRTDISQIGSLKKIPKRYPKRSATNKWTKAPVLLRKSLKLILQRHLDSIISHTQKNPHSRNATHLIANDLVGFLSSSCIKSYTFPPLNHNFNKNDDLERFIDIGFVKLFHSTLVNAYSLELKLFWALRDTLETEKSTLKDLTKLLSHYKKVVNNQQTQNLPQIHSLPRKRNGLIKSSNTANKVGATIKDVQTDDTSQIECTRVINHLSSQTKNTLKPYVLFSWNLLINTSLTRILSKSLSFEGFETTPTKTLDSLDSDEFNKSITLSEVSFPTTSTPISMPVSEIFETSLDKSSSLRNLSMQWVAPNFNKWLLCFSEATAMIFP</sequence>
<comment type="caution">
    <text evidence="1">The sequence shown here is derived from an EMBL/GenBank/DDBJ whole genome shotgun (WGS) entry which is preliminary data.</text>
</comment>
<dbReference type="AlphaFoldDB" id="A0A9P8Q3D4"/>
<name>A0A9P8Q3D4_WICPI</name>
<protein>
    <submittedName>
        <fullName evidence="1">Uncharacterized protein</fullName>
    </submittedName>
</protein>
<proteinExistence type="predicted"/>
<dbReference type="EMBL" id="JAEUBG010003196">
    <property type="protein sequence ID" value="KAH3683273.1"/>
    <property type="molecule type" value="Genomic_DNA"/>
</dbReference>
<organism evidence="1 2">
    <name type="scientific">Wickerhamomyces pijperi</name>
    <name type="common">Yeast</name>
    <name type="synonym">Pichia pijperi</name>
    <dbReference type="NCBI Taxonomy" id="599730"/>
    <lineage>
        <taxon>Eukaryota</taxon>
        <taxon>Fungi</taxon>
        <taxon>Dikarya</taxon>
        <taxon>Ascomycota</taxon>
        <taxon>Saccharomycotina</taxon>
        <taxon>Saccharomycetes</taxon>
        <taxon>Phaffomycetales</taxon>
        <taxon>Wickerhamomycetaceae</taxon>
        <taxon>Wickerhamomyces</taxon>
    </lineage>
</organism>
<evidence type="ECO:0000313" key="1">
    <source>
        <dbReference type="EMBL" id="KAH3683273.1"/>
    </source>
</evidence>